<organism evidence="2 3">
    <name type="scientific">Cyanobium gracile (strain ATCC 27147 / PCC 6307)</name>
    <dbReference type="NCBI Taxonomy" id="292564"/>
    <lineage>
        <taxon>Bacteria</taxon>
        <taxon>Bacillati</taxon>
        <taxon>Cyanobacteriota</taxon>
        <taxon>Cyanophyceae</taxon>
        <taxon>Synechococcales</taxon>
        <taxon>Prochlorococcaceae</taxon>
        <taxon>Cyanobium</taxon>
    </lineage>
</organism>
<dbReference type="PANTHER" id="PTHR11203:SF49">
    <property type="entry name" value="BLL1145 PROTEIN"/>
    <property type="match status" value="1"/>
</dbReference>
<dbReference type="InterPro" id="IPR026360">
    <property type="entry name" value="Xnuc_lig_assoc"/>
</dbReference>
<dbReference type="InterPro" id="IPR036866">
    <property type="entry name" value="RibonucZ/Hydroxyglut_hydro"/>
</dbReference>
<dbReference type="PATRIC" id="fig|292564.3.peg.608"/>
<dbReference type="GO" id="GO:0004527">
    <property type="term" value="F:exonuclease activity"/>
    <property type="evidence" value="ECO:0007669"/>
    <property type="project" value="UniProtKB-KW"/>
</dbReference>
<dbReference type="PANTHER" id="PTHR11203">
    <property type="entry name" value="CLEAVAGE AND POLYADENYLATION SPECIFICITY FACTOR FAMILY MEMBER"/>
    <property type="match status" value="1"/>
</dbReference>
<keyword evidence="2" id="KW-0269">Exonuclease</keyword>
<protein>
    <submittedName>
        <fullName evidence="2">Putative exonuclease of the beta-lactamase fold involved in RNA processing</fullName>
    </submittedName>
</protein>
<dbReference type="SUPFAM" id="SSF56281">
    <property type="entry name" value="Metallo-hydrolase/oxidoreductase"/>
    <property type="match status" value="1"/>
</dbReference>
<dbReference type="eggNOG" id="COG1236">
    <property type="taxonomic scope" value="Bacteria"/>
</dbReference>
<dbReference type="NCBIfam" id="TIGR04122">
    <property type="entry name" value="Xnuc_lig_assoc"/>
    <property type="match status" value="1"/>
</dbReference>
<reference evidence="3" key="1">
    <citation type="journal article" date="2013" name="Proc. Natl. Acad. Sci. U.S.A.">
        <title>Improving the coverage of the cyanobacterial phylum using diversity-driven genome sequencing.</title>
        <authorList>
            <person name="Shih P.M."/>
            <person name="Wu D."/>
            <person name="Latifi A."/>
            <person name="Axen S.D."/>
            <person name="Fewer D.P."/>
            <person name="Talla E."/>
            <person name="Calteau A."/>
            <person name="Cai F."/>
            <person name="Tandeau de Marsac N."/>
            <person name="Rippka R."/>
            <person name="Herdman M."/>
            <person name="Sivonen K."/>
            <person name="Coursin T."/>
            <person name="Laurent T."/>
            <person name="Goodwin L."/>
            <person name="Nolan M."/>
            <person name="Davenport K.W."/>
            <person name="Han C.S."/>
            <person name="Rubin E.M."/>
            <person name="Eisen J.A."/>
            <person name="Woyke T."/>
            <person name="Gugger M."/>
            <person name="Kerfeld C.A."/>
        </authorList>
    </citation>
    <scope>NUCLEOTIDE SEQUENCE [LARGE SCALE GENOMIC DNA]</scope>
    <source>
        <strain evidence="3">ATCC 27147 / PCC 6307</strain>
    </source>
</reference>
<keyword evidence="2" id="KW-0378">Hydrolase</keyword>
<dbReference type="Gene3D" id="3.60.15.10">
    <property type="entry name" value="Ribonuclease Z/Hydroxyacylglutathione hydrolase-like"/>
    <property type="match status" value="1"/>
</dbReference>
<dbReference type="Proteomes" id="UP000010388">
    <property type="component" value="Chromosome"/>
</dbReference>
<feature type="region of interest" description="Disordered" evidence="1">
    <location>
        <begin position="331"/>
        <end position="356"/>
    </location>
</feature>
<proteinExistence type="predicted"/>
<evidence type="ECO:0000313" key="3">
    <source>
        <dbReference type="Proteomes" id="UP000010388"/>
    </source>
</evidence>
<dbReference type="AlphaFoldDB" id="K9P446"/>
<dbReference type="STRING" id="292564.Cyagr_0656"/>
<sequence length="356" mass="38525">MALPPDGLLQLTPQGLYCPAAAAWIDPWRPVSRALITHGHADHARPGSAAYWAATPGEGVLRQRLGAGIELTGVAYGQERRIGEALVSFHPAGHVLGSAQIRITAGGETWLISGDYKRDADPSCAPFEPVGADVLITEATFGLPIYRWRPGHQVAEEILAWWRGASQRPSLLFAYAFGKAQRLLAELAALGVKEEVLLHGAVQALMEPYRSQGVVLPPTRPLSELARSASLAGRLVLAPPSAHRSPWMKRFTNPQTAFVSGWMAVRGARRRRGFERGFALSDHADWDGLLRTVRDCGARQVYVTHGNSDGLARYLREELGLAAEPLGRAFEGQRNEEGELEAAAMPSEGTPEGPPC</sequence>
<dbReference type="RefSeq" id="WP_015108299.1">
    <property type="nucleotide sequence ID" value="NC_019675.1"/>
</dbReference>
<dbReference type="EMBL" id="CP003495">
    <property type="protein sequence ID" value="AFY27845.1"/>
    <property type="molecule type" value="Genomic_DNA"/>
</dbReference>
<evidence type="ECO:0000256" key="1">
    <source>
        <dbReference type="SAM" id="MobiDB-lite"/>
    </source>
</evidence>
<dbReference type="KEGG" id="cgc:Cyagr_0656"/>
<dbReference type="GO" id="GO:0004521">
    <property type="term" value="F:RNA endonuclease activity"/>
    <property type="evidence" value="ECO:0007669"/>
    <property type="project" value="TreeGrafter"/>
</dbReference>
<dbReference type="HOGENOM" id="CLU_050517_1_0_3"/>
<name>K9P446_CYAGP</name>
<evidence type="ECO:0000313" key="2">
    <source>
        <dbReference type="EMBL" id="AFY27845.1"/>
    </source>
</evidence>
<gene>
    <name evidence="2" type="ordered locus">Cyagr_0656</name>
</gene>
<accession>K9P446</accession>
<keyword evidence="2" id="KW-0540">Nuclease</keyword>
<dbReference type="InterPro" id="IPR050698">
    <property type="entry name" value="MBL"/>
</dbReference>